<evidence type="ECO:0000313" key="1">
    <source>
        <dbReference type="EnsemblPlants" id="Zm00001eb353880_P001"/>
    </source>
</evidence>
<reference evidence="2" key="1">
    <citation type="journal article" date="2009" name="Science">
        <title>The B73 maize genome: complexity, diversity, and dynamics.</title>
        <authorList>
            <person name="Schnable P.S."/>
            <person name="Ware D."/>
            <person name="Fulton R.S."/>
            <person name="Stein J.C."/>
            <person name="Wei F."/>
            <person name="Pasternak S."/>
            <person name="Liang C."/>
            <person name="Zhang J."/>
            <person name="Fulton L."/>
            <person name="Graves T.A."/>
            <person name="Minx P."/>
            <person name="Reily A.D."/>
            <person name="Courtney L."/>
            <person name="Kruchowski S.S."/>
            <person name="Tomlinson C."/>
            <person name="Strong C."/>
            <person name="Delehaunty K."/>
            <person name="Fronick C."/>
            <person name="Courtney B."/>
            <person name="Rock S.M."/>
            <person name="Belter E."/>
            <person name="Du F."/>
            <person name="Kim K."/>
            <person name="Abbott R.M."/>
            <person name="Cotton M."/>
            <person name="Levy A."/>
            <person name="Marchetto P."/>
            <person name="Ochoa K."/>
            <person name="Jackson S.M."/>
            <person name="Gillam B."/>
            <person name="Chen W."/>
            <person name="Yan L."/>
            <person name="Higginbotham J."/>
            <person name="Cardenas M."/>
            <person name="Waligorski J."/>
            <person name="Applebaum E."/>
            <person name="Phelps L."/>
            <person name="Falcone J."/>
            <person name="Kanchi K."/>
            <person name="Thane T."/>
            <person name="Scimone A."/>
            <person name="Thane N."/>
            <person name="Henke J."/>
            <person name="Wang T."/>
            <person name="Ruppert J."/>
            <person name="Shah N."/>
            <person name="Rotter K."/>
            <person name="Hodges J."/>
            <person name="Ingenthron E."/>
            <person name="Cordes M."/>
            <person name="Kohlberg S."/>
            <person name="Sgro J."/>
            <person name="Delgado B."/>
            <person name="Mead K."/>
            <person name="Chinwalla A."/>
            <person name="Leonard S."/>
            <person name="Crouse K."/>
            <person name="Collura K."/>
            <person name="Kudrna D."/>
            <person name="Currie J."/>
            <person name="He R."/>
            <person name="Angelova A."/>
            <person name="Rajasekar S."/>
            <person name="Mueller T."/>
            <person name="Lomeli R."/>
            <person name="Scara G."/>
            <person name="Ko A."/>
            <person name="Delaney K."/>
            <person name="Wissotski M."/>
            <person name="Lopez G."/>
            <person name="Campos D."/>
            <person name="Braidotti M."/>
            <person name="Ashley E."/>
            <person name="Golser W."/>
            <person name="Kim H."/>
            <person name="Lee S."/>
            <person name="Lin J."/>
            <person name="Dujmic Z."/>
            <person name="Kim W."/>
            <person name="Talag J."/>
            <person name="Zuccolo A."/>
            <person name="Fan C."/>
            <person name="Sebastian A."/>
            <person name="Kramer M."/>
            <person name="Spiegel L."/>
            <person name="Nascimento L."/>
            <person name="Zutavern T."/>
            <person name="Miller B."/>
            <person name="Ambroise C."/>
            <person name="Muller S."/>
            <person name="Spooner W."/>
            <person name="Narechania A."/>
            <person name="Ren L."/>
            <person name="Wei S."/>
            <person name="Kumari S."/>
            <person name="Faga B."/>
            <person name="Levy M.J."/>
            <person name="McMahan L."/>
            <person name="Van Buren P."/>
            <person name="Vaughn M.W."/>
            <person name="Ying K."/>
            <person name="Yeh C.-T."/>
            <person name="Emrich S.J."/>
            <person name="Jia Y."/>
            <person name="Kalyanaraman A."/>
            <person name="Hsia A.-P."/>
            <person name="Barbazuk W.B."/>
            <person name="Baucom R.S."/>
            <person name="Brutnell T.P."/>
            <person name="Carpita N.C."/>
            <person name="Chaparro C."/>
            <person name="Chia J.-M."/>
            <person name="Deragon J.-M."/>
            <person name="Estill J.C."/>
            <person name="Fu Y."/>
            <person name="Jeddeloh J.A."/>
            <person name="Han Y."/>
            <person name="Lee H."/>
            <person name="Li P."/>
            <person name="Lisch D.R."/>
            <person name="Liu S."/>
            <person name="Liu Z."/>
            <person name="Nagel D.H."/>
            <person name="McCann M.C."/>
            <person name="SanMiguel P."/>
            <person name="Myers A.M."/>
            <person name="Nettleton D."/>
            <person name="Nguyen J."/>
            <person name="Penning B.W."/>
            <person name="Ponnala L."/>
            <person name="Schneider K.L."/>
            <person name="Schwartz D.C."/>
            <person name="Sharma A."/>
            <person name="Soderlund C."/>
            <person name="Springer N.M."/>
            <person name="Sun Q."/>
            <person name="Wang H."/>
            <person name="Waterman M."/>
            <person name="Westerman R."/>
            <person name="Wolfgruber T.K."/>
            <person name="Yang L."/>
            <person name="Yu Y."/>
            <person name="Zhang L."/>
            <person name="Zhou S."/>
            <person name="Zhu Q."/>
            <person name="Bennetzen J.L."/>
            <person name="Dawe R.K."/>
            <person name="Jiang J."/>
            <person name="Jiang N."/>
            <person name="Presting G.G."/>
            <person name="Wessler S.R."/>
            <person name="Aluru S."/>
            <person name="Martienssen R.A."/>
            <person name="Clifton S.W."/>
            <person name="McCombie W.R."/>
            <person name="Wing R.A."/>
            <person name="Wilson R.K."/>
        </authorList>
    </citation>
    <scope>NUCLEOTIDE SEQUENCE [LARGE SCALE GENOMIC DNA]</scope>
    <source>
        <strain evidence="2">cv. B73</strain>
    </source>
</reference>
<organism evidence="1 2">
    <name type="scientific">Zea mays</name>
    <name type="common">Maize</name>
    <dbReference type="NCBI Taxonomy" id="4577"/>
    <lineage>
        <taxon>Eukaryota</taxon>
        <taxon>Viridiplantae</taxon>
        <taxon>Streptophyta</taxon>
        <taxon>Embryophyta</taxon>
        <taxon>Tracheophyta</taxon>
        <taxon>Spermatophyta</taxon>
        <taxon>Magnoliopsida</taxon>
        <taxon>Liliopsida</taxon>
        <taxon>Poales</taxon>
        <taxon>Poaceae</taxon>
        <taxon>PACMAD clade</taxon>
        <taxon>Panicoideae</taxon>
        <taxon>Andropogonodae</taxon>
        <taxon>Andropogoneae</taxon>
        <taxon>Tripsacinae</taxon>
        <taxon>Zea</taxon>
    </lineage>
</organism>
<reference evidence="1" key="2">
    <citation type="submission" date="2019-07" db="EMBL/GenBank/DDBJ databases">
        <authorList>
            <person name="Seetharam A."/>
            <person name="Woodhouse M."/>
            <person name="Cannon E."/>
        </authorList>
    </citation>
    <scope>NUCLEOTIDE SEQUENCE [LARGE SCALE GENOMIC DNA]</scope>
    <source>
        <strain evidence="1">cv. B73</strain>
    </source>
</reference>
<reference evidence="1" key="3">
    <citation type="submission" date="2021-05" db="UniProtKB">
        <authorList>
            <consortium name="EnsemblPlants"/>
        </authorList>
    </citation>
    <scope>IDENTIFICATION</scope>
    <source>
        <strain evidence="1">cv. B73</strain>
    </source>
</reference>
<dbReference type="EnsemblPlants" id="Zm00001eb353880_T001">
    <property type="protein sequence ID" value="Zm00001eb353880_P001"/>
    <property type="gene ID" value="Zm00001eb353880"/>
</dbReference>
<sequence length="111" mass="12133">MFFHVTGYLQIDVGSTNEHSTKSGEDYEGLAMRDVMATGPTMSSKLRAKPRTRLPCRATSIGVRQNGWYHHNMDLFLKMSKEVVASTIMSCASLCHLPATRCAGTSGCCVS</sequence>
<name>A0A804UGT2_MAIZE</name>
<dbReference type="InParanoid" id="A0A804UGT2"/>
<evidence type="ECO:0000313" key="2">
    <source>
        <dbReference type="Proteomes" id="UP000007305"/>
    </source>
</evidence>
<accession>A0A804UGT2</accession>
<protein>
    <submittedName>
        <fullName evidence="1">Uncharacterized protein</fullName>
    </submittedName>
</protein>
<dbReference type="AlphaFoldDB" id="A0A804UGT2"/>
<proteinExistence type="predicted"/>
<dbReference type="Gramene" id="Zm00001eb353880_T001">
    <property type="protein sequence ID" value="Zm00001eb353880_P001"/>
    <property type="gene ID" value="Zm00001eb353880"/>
</dbReference>
<dbReference type="Proteomes" id="UP000007305">
    <property type="component" value="Chromosome 8"/>
</dbReference>
<keyword evidence="2" id="KW-1185">Reference proteome</keyword>